<dbReference type="Pfam" id="PF07721">
    <property type="entry name" value="TPR_4"/>
    <property type="match status" value="1"/>
</dbReference>
<keyword evidence="1" id="KW-0677">Repeat</keyword>
<dbReference type="PANTHER" id="PTHR12558">
    <property type="entry name" value="CELL DIVISION CYCLE 16,23,27"/>
    <property type="match status" value="1"/>
</dbReference>
<evidence type="ECO:0000256" key="2">
    <source>
        <dbReference type="ARBA" id="ARBA00022803"/>
    </source>
</evidence>
<dbReference type="EMBL" id="OMOR01000001">
    <property type="protein sequence ID" value="SPH20079.1"/>
    <property type="molecule type" value="Genomic_DNA"/>
</dbReference>
<dbReference type="Proteomes" id="UP000244880">
    <property type="component" value="Unassembled WGS sequence"/>
</dbReference>
<sequence>MLRFLLSSALVGVLSFSSLDVAQAQSAAGAYLAGREAAVNSDFKQAAAYYSKALARDAQNAEFMDGAVVSLLSLGQLDRALPIAKLMEDADIRAQAAHMVVIADLVKREDFATLAARDAETLGIGPLVDGLLAAWTKVGLGDMQGALVSFDALMDEPSFGGFARYQKAMALASTGDFAAAEAVYASDDAGALNIMRRGIMARAEILSQLDRNEDALQNLRLAFGAASDPELARLVEGLEAGKTMPFTHVTSARDGHAEVFHTLADVLRGEAGANYTLLYARLAQYIRPDHIDSALLNASLLEELGQFDLAIAAYESVPDGHAATHAAQLGRAAALRRSGKPDAAIEALQQMSRRFPDMAPVFSTLGDVYRQQERYSDAVGAYDRTLELMEPDARGRWFSHYARAIAHERLDNWDMAEADFRQALALNPDQPQVLNYLGYSMVEKQINLDEALGMIEKAVAKEPDSGYIVDSLGWVLYRLGRYGEAVAHMERAVELMPVDPVVNDHLGDVYWAVGRTREAEFQWSRALSFAEYGTASEDVKPDRIRRKLEVGLDVVLEEEGADPLKVADDN</sequence>
<feature type="signal peptide" evidence="4">
    <location>
        <begin position="1"/>
        <end position="24"/>
    </location>
</feature>
<proteinExistence type="predicted"/>
<feature type="repeat" description="TPR" evidence="3">
    <location>
        <begin position="359"/>
        <end position="392"/>
    </location>
</feature>
<name>A0A2R8BAK9_9RHOB</name>
<dbReference type="InterPro" id="IPR011717">
    <property type="entry name" value="TPR-4"/>
</dbReference>
<accession>A0A2R8BAK9</accession>
<dbReference type="SUPFAM" id="SSF48452">
    <property type="entry name" value="TPR-like"/>
    <property type="match status" value="3"/>
</dbReference>
<dbReference type="Pfam" id="PF13432">
    <property type="entry name" value="TPR_16"/>
    <property type="match status" value="2"/>
</dbReference>
<feature type="repeat" description="TPR" evidence="3">
    <location>
        <begin position="397"/>
        <end position="430"/>
    </location>
</feature>
<dbReference type="SMART" id="SM00028">
    <property type="entry name" value="TPR"/>
    <property type="match status" value="5"/>
</dbReference>
<dbReference type="Gene3D" id="1.25.40.10">
    <property type="entry name" value="Tetratricopeptide repeat domain"/>
    <property type="match status" value="3"/>
</dbReference>
<feature type="chain" id="PRO_5015330680" evidence="4">
    <location>
        <begin position="25"/>
        <end position="570"/>
    </location>
</feature>
<dbReference type="Pfam" id="PF13424">
    <property type="entry name" value="TPR_12"/>
    <property type="match status" value="1"/>
</dbReference>
<feature type="repeat" description="TPR" evidence="3">
    <location>
        <begin position="466"/>
        <end position="499"/>
    </location>
</feature>
<keyword evidence="2 3" id="KW-0802">TPR repeat</keyword>
<dbReference type="GO" id="GO:0042802">
    <property type="term" value="F:identical protein binding"/>
    <property type="evidence" value="ECO:0007669"/>
    <property type="project" value="InterPro"/>
</dbReference>
<dbReference type="InterPro" id="IPR013105">
    <property type="entry name" value="TPR_2"/>
</dbReference>
<dbReference type="InterPro" id="IPR011990">
    <property type="entry name" value="TPR-like_helical_dom_sf"/>
</dbReference>
<gene>
    <name evidence="5" type="primary">bepA_1</name>
    <name evidence="5" type="ORF">ASD8599_00818</name>
</gene>
<evidence type="ECO:0000256" key="1">
    <source>
        <dbReference type="ARBA" id="ARBA00022737"/>
    </source>
</evidence>
<keyword evidence="5" id="KW-0378">Hydrolase</keyword>
<evidence type="ECO:0000256" key="3">
    <source>
        <dbReference type="PROSITE-ProRule" id="PRU00339"/>
    </source>
</evidence>
<keyword evidence="5" id="KW-0645">Protease</keyword>
<organism evidence="5 6">
    <name type="scientific">Ascidiaceihabitans donghaensis</name>
    <dbReference type="NCBI Taxonomy" id="1510460"/>
    <lineage>
        <taxon>Bacteria</taxon>
        <taxon>Pseudomonadati</taxon>
        <taxon>Pseudomonadota</taxon>
        <taxon>Alphaproteobacteria</taxon>
        <taxon>Rhodobacterales</taxon>
        <taxon>Paracoccaceae</taxon>
        <taxon>Ascidiaceihabitans</taxon>
    </lineage>
</organism>
<protein>
    <submittedName>
        <fullName evidence="5">Beta-barrel assembly-enhancing protease</fullName>
        <ecNumber evidence="5">3.4.-.-</ecNumber>
    </submittedName>
</protein>
<evidence type="ECO:0000313" key="5">
    <source>
        <dbReference type="EMBL" id="SPH20079.1"/>
    </source>
</evidence>
<reference evidence="5 6" key="1">
    <citation type="submission" date="2018-03" db="EMBL/GenBank/DDBJ databases">
        <authorList>
            <person name="Keele B.F."/>
        </authorList>
    </citation>
    <scope>NUCLEOTIDE SEQUENCE [LARGE SCALE GENOMIC DNA]</scope>
    <source>
        <strain evidence="5 6">CECT 8599</strain>
    </source>
</reference>
<dbReference type="PROSITE" id="PS50005">
    <property type="entry name" value="TPR"/>
    <property type="match status" value="3"/>
</dbReference>
<dbReference type="PANTHER" id="PTHR12558:SF13">
    <property type="entry name" value="CELL DIVISION CYCLE PROTEIN 27 HOMOLOG"/>
    <property type="match status" value="1"/>
</dbReference>
<dbReference type="InterPro" id="IPR019734">
    <property type="entry name" value="TPR_rpt"/>
</dbReference>
<evidence type="ECO:0000313" key="6">
    <source>
        <dbReference type="Proteomes" id="UP000244880"/>
    </source>
</evidence>
<dbReference type="GO" id="GO:0006508">
    <property type="term" value="P:proteolysis"/>
    <property type="evidence" value="ECO:0007669"/>
    <property type="project" value="UniProtKB-KW"/>
</dbReference>
<dbReference type="EC" id="3.4.-.-" evidence="5"/>
<dbReference type="RefSeq" id="WP_108827344.1">
    <property type="nucleotide sequence ID" value="NZ_OMOR01000001.1"/>
</dbReference>
<dbReference type="GO" id="GO:0008233">
    <property type="term" value="F:peptidase activity"/>
    <property type="evidence" value="ECO:0007669"/>
    <property type="project" value="UniProtKB-KW"/>
</dbReference>
<dbReference type="Pfam" id="PF07719">
    <property type="entry name" value="TPR_2"/>
    <property type="match status" value="1"/>
</dbReference>
<keyword evidence="6" id="KW-1185">Reference proteome</keyword>
<evidence type="ECO:0000256" key="4">
    <source>
        <dbReference type="SAM" id="SignalP"/>
    </source>
</evidence>
<dbReference type="OrthoDB" id="9766710at2"/>
<keyword evidence="4" id="KW-0732">Signal</keyword>
<dbReference type="AlphaFoldDB" id="A0A2R8BAK9"/>